<evidence type="ECO:0000256" key="2">
    <source>
        <dbReference type="SAM" id="SignalP"/>
    </source>
</evidence>
<dbReference type="GeneID" id="60682058"/>
<comment type="caution">
    <text evidence="3">The sequence shown here is derived from an EMBL/GenBank/DDBJ whole genome shotgun (WGS) entry which is preliminary data.</text>
</comment>
<feature type="compositionally biased region" description="Low complexity" evidence="1">
    <location>
        <begin position="51"/>
        <end position="62"/>
    </location>
</feature>
<accession>A0A368NU57</accession>
<organism evidence="3 4">
    <name type="scientific">Agrobacterium vitis</name>
    <name type="common">Rhizobium vitis</name>
    <dbReference type="NCBI Taxonomy" id="373"/>
    <lineage>
        <taxon>Bacteria</taxon>
        <taxon>Pseudomonadati</taxon>
        <taxon>Pseudomonadota</taxon>
        <taxon>Alphaproteobacteria</taxon>
        <taxon>Hyphomicrobiales</taxon>
        <taxon>Rhizobiaceae</taxon>
        <taxon>Rhizobium/Agrobacterium group</taxon>
        <taxon>Agrobacterium</taxon>
    </lineage>
</organism>
<dbReference type="RefSeq" id="WP_060715960.1">
    <property type="nucleotide sequence ID" value="NZ_AP023268.1"/>
</dbReference>
<keyword evidence="2" id="KW-0732">Signal</keyword>
<dbReference type="Proteomes" id="UP000436911">
    <property type="component" value="Unassembled WGS sequence"/>
</dbReference>
<dbReference type="EMBL" id="QUSG01000001">
    <property type="protein sequence ID" value="KAA3532156.1"/>
    <property type="molecule type" value="Genomic_DNA"/>
</dbReference>
<reference evidence="3 4" key="1">
    <citation type="submission" date="2018-08" db="EMBL/GenBank/DDBJ databases">
        <title>Genome sequencing of Agrobacterium vitis strain ICMP 10754.</title>
        <authorList>
            <person name="Visnovsky S.B."/>
            <person name="Pitman A.R."/>
        </authorList>
    </citation>
    <scope>NUCLEOTIDE SEQUENCE [LARGE SCALE GENOMIC DNA]</scope>
    <source>
        <strain evidence="3 4">ICMP 10754</strain>
    </source>
</reference>
<dbReference type="OrthoDB" id="7917347at2"/>
<proteinExistence type="predicted"/>
<protein>
    <submittedName>
        <fullName evidence="3">Uncharacterized protein</fullName>
    </submittedName>
</protein>
<feature type="signal peptide" evidence="2">
    <location>
        <begin position="1"/>
        <end position="23"/>
    </location>
</feature>
<feature type="compositionally biased region" description="Polar residues" evidence="1">
    <location>
        <begin position="36"/>
        <end position="50"/>
    </location>
</feature>
<dbReference type="AlphaFoldDB" id="A0A368NU57"/>
<feature type="chain" id="PRO_5030067917" evidence="2">
    <location>
        <begin position="24"/>
        <end position="122"/>
    </location>
</feature>
<feature type="region of interest" description="Disordered" evidence="1">
    <location>
        <begin position="26"/>
        <end position="71"/>
    </location>
</feature>
<evidence type="ECO:0000313" key="3">
    <source>
        <dbReference type="EMBL" id="KAA3532156.1"/>
    </source>
</evidence>
<sequence length="122" mass="12530">MASKSIIGSIAAGLIAWTVPVTTAPVPDAVPMSQMVPGQSASSSPVIVQAQNQNQNSDNSDSNDSKSNGRVDCRSAALRAVEQAGGQLLSVRLSGGQCVITILVPGTGDNARPRKMTVQVSR</sequence>
<gene>
    <name evidence="3" type="ORF">DXT89_02060</name>
</gene>
<evidence type="ECO:0000313" key="4">
    <source>
        <dbReference type="Proteomes" id="UP000436911"/>
    </source>
</evidence>
<evidence type="ECO:0000256" key="1">
    <source>
        <dbReference type="SAM" id="MobiDB-lite"/>
    </source>
</evidence>
<name>A0A368NU57_AGRVI</name>